<dbReference type="PANTHER" id="PTHR37534:SF46">
    <property type="entry name" value="ZN(II)2CYS6 TRANSCRIPTION FACTOR (EUROFUNG)"/>
    <property type="match status" value="1"/>
</dbReference>
<dbReference type="CDD" id="cd00067">
    <property type="entry name" value="GAL4"/>
    <property type="match status" value="1"/>
</dbReference>
<accession>A0A072PAV3</accession>
<name>A0A072PAV3_9EURO</name>
<evidence type="ECO:0000256" key="5">
    <source>
        <dbReference type="ARBA" id="ARBA00023242"/>
    </source>
</evidence>
<keyword evidence="3" id="KW-0238">DNA-binding</keyword>
<dbReference type="SUPFAM" id="SSF57701">
    <property type="entry name" value="Zn2/Cys6 DNA-binding domain"/>
    <property type="match status" value="1"/>
</dbReference>
<comment type="caution">
    <text evidence="7">The sequence shown here is derived from an EMBL/GenBank/DDBJ whole genome shotgun (WGS) entry which is preliminary data.</text>
</comment>
<dbReference type="GeneID" id="25286017"/>
<sequence>MLQNNDRYLQRSITRRRTGCLVCRLRRKKCDEEKPVCRGCARNVLVCRWPPLQNGEFCNDARSWRQTRPTPTEQLHSDLQSSHLDRESSTLSFHTSNSTKWSPAYPLGQLLAGLSSKPMLLRTEVGSHFFQHFLELVALQLSSRNDPENPWISLFIPLAMGDELVMSTLLALGGANLCTYSGHALKQTYSFYAVALRSVKHRVTELVQGNYSHLLNTLVTTIALSQFEAMIGDTRGVLLCHLQACRELLLLIQRKSISIDPAVLAFTLELYLYASAVGTSFVYDDRPAKLTFDSEYDSLQSLCCDSRGYGFMLGYAGRLFQLLPRLGQTVGRWISQDCDLESSSADKLFLFFQAELQGWAPSYHQDTKMPTLSDTVADNSEPQSTLRRWHHEAQVVARIYHQAMLAFLYMGRHGRRPPDEALFALIDPLIAEFLRLRASLPPESPIWSIMLWPTVMIGSCIRRPDYQMLITEKDCCMLTVLNAFDVLQQIWDDEREIVFGAVGLSIVCTSQKITLCPI</sequence>
<dbReference type="EMBL" id="AMGV01000016">
    <property type="protein sequence ID" value="KEF52700.1"/>
    <property type="molecule type" value="Genomic_DNA"/>
</dbReference>
<organism evidence="7 8">
    <name type="scientific">Exophiala aquamarina CBS 119918</name>
    <dbReference type="NCBI Taxonomy" id="1182545"/>
    <lineage>
        <taxon>Eukaryota</taxon>
        <taxon>Fungi</taxon>
        <taxon>Dikarya</taxon>
        <taxon>Ascomycota</taxon>
        <taxon>Pezizomycotina</taxon>
        <taxon>Eurotiomycetes</taxon>
        <taxon>Chaetothyriomycetidae</taxon>
        <taxon>Chaetothyriales</taxon>
        <taxon>Herpotrichiellaceae</taxon>
        <taxon>Exophiala</taxon>
    </lineage>
</organism>
<dbReference type="PANTHER" id="PTHR37534">
    <property type="entry name" value="TRANSCRIPTIONAL ACTIVATOR PROTEIN UGA3"/>
    <property type="match status" value="1"/>
</dbReference>
<keyword evidence="5" id="KW-0539">Nucleus</keyword>
<evidence type="ECO:0000313" key="8">
    <source>
        <dbReference type="Proteomes" id="UP000027920"/>
    </source>
</evidence>
<dbReference type="Gene3D" id="4.10.240.10">
    <property type="entry name" value="Zn(2)-C6 fungal-type DNA-binding domain"/>
    <property type="match status" value="1"/>
</dbReference>
<comment type="subcellular location">
    <subcellularLocation>
        <location evidence="1">Nucleus</location>
    </subcellularLocation>
</comment>
<keyword evidence="2" id="KW-0805">Transcription regulation</keyword>
<feature type="domain" description="Zn(2)-C6 fungal-type" evidence="6">
    <location>
        <begin position="19"/>
        <end position="49"/>
    </location>
</feature>
<dbReference type="GO" id="GO:0000981">
    <property type="term" value="F:DNA-binding transcription factor activity, RNA polymerase II-specific"/>
    <property type="evidence" value="ECO:0007669"/>
    <property type="project" value="InterPro"/>
</dbReference>
<evidence type="ECO:0000259" key="6">
    <source>
        <dbReference type="PROSITE" id="PS50048"/>
    </source>
</evidence>
<dbReference type="OrthoDB" id="1919336at2759"/>
<protein>
    <recommendedName>
        <fullName evidence="6">Zn(2)-C6 fungal-type domain-containing protein</fullName>
    </recommendedName>
</protein>
<dbReference type="GO" id="GO:0005634">
    <property type="term" value="C:nucleus"/>
    <property type="evidence" value="ECO:0007669"/>
    <property type="project" value="UniProtKB-SubCell"/>
</dbReference>
<dbReference type="Pfam" id="PF00172">
    <property type="entry name" value="Zn_clus"/>
    <property type="match status" value="1"/>
</dbReference>
<keyword evidence="4" id="KW-0804">Transcription</keyword>
<dbReference type="InterPro" id="IPR021858">
    <property type="entry name" value="Fun_TF"/>
</dbReference>
<dbReference type="InterPro" id="IPR036864">
    <property type="entry name" value="Zn2-C6_fun-type_DNA-bd_sf"/>
</dbReference>
<dbReference type="VEuPathDB" id="FungiDB:A1O9_11117"/>
<dbReference type="AlphaFoldDB" id="A0A072PAV3"/>
<dbReference type="HOGENOM" id="CLU_049654_0_0_1"/>
<reference evidence="7 8" key="1">
    <citation type="submission" date="2013-03" db="EMBL/GenBank/DDBJ databases">
        <title>The Genome Sequence of Exophiala aquamarina CBS 119918.</title>
        <authorList>
            <consortium name="The Broad Institute Genomics Platform"/>
            <person name="Cuomo C."/>
            <person name="de Hoog S."/>
            <person name="Gorbushina A."/>
            <person name="Walker B."/>
            <person name="Young S.K."/>
            <person name="Zeng Q."/>
            <person name="Gargeya S."/>
            <person name="Fitzgerald M."/>
            <person name="Haas B."/>
            <person name="Abouelleil A."/>
            <person name="Allen A.W."/>
            <person name="Alvarado L."/>
            <person name="Arachchi H.M."/>
            <person name="Berlin A.M."/>
            <person name="Chapman S.B."/>
            <person name="Gainer-Dewar J."/>
            <person name="Goldberg J."/>
            <person name="Griggs A."/>
            <person name="Gujja S."/>
            <person name="Hansen M."/>
            <person name="Howarth C."/>
            <person name="Imamovic A."/>
            <person name="Ireland A."/>
            <person name="Larimer J."/>
            <person name="McCowan C."/>
            <person name="Murphy C."/>
            <person name="Pearson M."/>
            <person name="Poon T.W."/>
            <person name="Priest M."/>
            <person name="Roberts A."/>
            <person name="Saif S."/>
            <person name="Shea T."/>
            <person name="Sisk P."/>
            <person name="Sykes S."/>
            <person name="Wortman J."/>
            <person name="Nusbaum C."/>
            <person name="Birren B."/>
        </authorList>
    </citation>
    <scope>NUCLEOTIDE SEQUENCE [LARGE SCALE GENOMIC DNA]</scope>
    <source>
        <strain evidence="7 8">CBS 119918</strain>
    </source>
</reference>
<dbReference type="GO" id="GO:0003677">
    <property type="term" value="F:DNA binding"/>
    <property type="evidence" value="ECO:0007669"/>
    <property type="project" value="UniProtKB-KW"/>
</dbReference>
<evidence type="ECO:0000256" key="2">
    <source>
        <dbReference type="ARBA" id="ARBA00023015"/>
    </source>
</evidence>
<evidence type="ECO:0000256" key="4">
    <source>
        <dbReference type="ARBA" id="ARBA00023163"/>
    </source>
</evidence>
<dbReference type="InterPro" id="IPR001138">
    <property type="entry name" value="Zn2Cys6_DnaBD"/>
</dbReference>
<evidence type="ECO:0000256" key="3">
    <source>
        <dbReference type="ARBA" id="ARBA00023125"/>
    </source>
</evidence>
<dbReference type="GO" id="GO:0008270">
    <property type="term" value="F:zinc ion binding"/>
    <property type="evidence" value="ECO:0007669"/>
    <property type="project" value="InterPro"/>
</dbReference>
<proteinExistence type="predicted"/>
<evidence type="ECO:0000256" key="1">
    <source>
        <dbReference type="ARBA" id="ARBA00004123"/>
    </source>
</evidence>
<dbReference type="Pfam" id="PF11951">
    <property type="entry name" value="Fungal_trans_2"/>
    <property type="match status" value="1"/>
</dbReference>
<keyword evidence="8" id="KW-1185">Reference proteome</keyword>
<evidence type="ECO:0000313" key="7">
    <source>
        <dbReference type="EMBL" id="KEF52700.1"/>
    </source>
</evidence>
<dbReference type="PROSITE" id="PS00463">
    <property type="entry name" value="ZN2_CY6_FUNGAL_1"/>
    <property type="match status" value="1"/>
</dbReference>
<dbReference type="SMART" id="SM00066">
    <property type="entry name" value="GAL4"/>
    <property type="match status" value="1"/>
</dbReference>
<dbReference type="Proteomes" id="UP000027920">
    <property type="component" value="Unassembled WGS sequence"/>
</dbReference>
<dbReference type="RefSeq" id="XP_013255290.1">
    <property type="nucleotide sequence ID" value="XM_013399836.1"/>
</dbReference>
<dbReference type="PROSITE" id="PS50048">
    <property type="entry name" value="ZN2_CY6_FUNGAL_2"/>
    <property type="match status" value="1"/>
</dbReference>
<gene>
    <name evidence="7" type="ORF">A1O9_11117</name>
</gene>